<protein>
    <submittedName>
        <fullName evidence="1">Uncharacterized protein</fullName>
    </submittedName>
</protein>
<dbReference type="EMBL" id="JAVCYS010000005">
    <property type="protein sequence ID" value="MDQ1853537.1"/>
    <property type="molecule type" value="Genomic_DNA"/>
</dbReference>
<proteinExistence type="predicted"/>
<accession>A0ABU0V9B2</accession>
<gene>
    <name evidence="1" type="ORF">RAQ16_14445</name>
</gene>
<keyword evidence="2" id="KW-1185">Reference proteome</keyword>
<name>A0ABU0V9B2_9BACI</name>
<reference evidence="1" key="1">
    <citation type="submission" date="2023-08" db="EMBL/GenBank/DDBJ databases">
        <title>Functional annotation and safety assessment of Bacillus stercoris.</title>
        <authorList>
            <person name="Pandit N.T."/>
            <person name="Ahir S.V."/>
            <person name="Chauhan D.A."/>
            <person name="Bose A."/>
            <person name="Dunlap C."/>
            <person name="Doshi J.A."/>
        </authorList>
    </citation>
    <scope>NUCLEOTIDE SEQUENCE</scope>
    <source>
        <strain evidence="1">ZBMF30</strain>
    </source>
</reference>
<organism evidence="1 2">
    <name type="scientific">Bacillus stercoris</name>
    <dbReference type="NCBI Taxonomy" id="2054641"/>
    <lineage>
        <taxon>Bacteria</taxon>
        <taxon>Bacillati</taxon>
        <taxon>Bacillota</taxon>
        <taxon>Bacilli</taxon>
        <taxon>Bacillales</taxon>
        <taxon>Bacillaceae</taxon>
        <taxon>Bacillus</taxon>
    </lineage>
</organism>
<comment type="caution">
    <text evidence="1">The sequence shown here is derived from an EMBL/GenBank/DDBJ whole genome shotgun (WGS) entry which is preliminary data.</text>
</comment>
<dbReference type="Proteomes" id="UP001177898">
    <property type="component" value="Unassembled WGS sequence"/>
</dbReference>
<evidence type="ECO:0000313" key="2">
    <source>
        <dbReference type="Proteomes" id="UP001177898"/>
    </source>
</evidence>
<dbReference type="RefSeq" id="WP_306646470.1">
    <property type="nucleotide sequence ID" value="NZ_JAVCYS010000005.1"/>
</dbReference>
<evidence type="ECO:0000313" key="1">
    <source>
        <dbReference type="EMBL" id="MDQ1853537.1"/>
    </source>
</evidence>
<sequence length="72" mass="8272">MLVSIRGSILSALIPAGFKLCFHFKSMHLDMRAPFILKKGTVMKDIIRRKGKHLRRDLRADDTLCTKNSPFE</sequence>